<dbReference type="Pfam" id="PF09807">
    <property type="entry name" value="ELP6"/>
    <property type="match status" value="1"/>
</dbReference>
<dbReference type="Proteomes" id="UP001145021">
    <property type="component" value="Unassembled WGS sequence"/>
</dbReference>
<dbReference type="PANTHER" id="PTHR16184:SF6">
    <property type="entry name" value="ELONGATOR COMPLEX PROTEIN 6"/>
    <property type="match status" value="1"/>
</dbReference>
<comment type="pathway">
    <text evidence="1">tRNA modification; 5-methoxycarbonylmethyl-2-thiouridine-tRNA biosynthesis.</text>
</comment>
<comment type="similarity">
    <text evidence="2">Belongs to the ELP6 family.</text>
</comment>
<dbReference type="InterPro" id="IPR018627">
    <property type="entry name" value="ELP6"/>
</dbReference>
<dbReference type="GO" id="GO:0033588">
    <property type="term" value="C:elongator holoenzyme complex"/>
    <property type="evidence" value="ECO:0007669"/>
    <property type="project" value="InterPro"/>
</dbReference>
<dbReference type="PANTHER" id="PTHR16184">
    <property type="entry name" value="ELONGATOR COMPLEX PROTEIN 6"/>
    <property type="match status" value="1"/>
</dbReference>
<dbReference type="Gene3D" id="3.40.50.300">
    <property type="entry name" value="P-loop containing nucleotide triphosphate hydrolases"/>
    <property type="match status" value="1"/>
</dbReference>
<gene>
    <name evidence="3" type="primary">ELP6</name>
    <name evidence="3" type="ORF">LPJ64_005338</name>
</gene>
<dbReference type="EMBL" id="JANBOH010000330">
    <property type="protein sequence ID" value="KAJ1642845.1"/>
    <property type="molecule type" value="Genomic_DNA"/>
</dbReference>
<evidence type="ECO:0000313" key="4">
    <source>
        <dbReference type="Proteomes" id="UP001145021"/>
    </source>
</evidence>
<accession>A0A9W7XHE9</accession>
<evidence type="ECO:0000256" key="2">
    <source>
        <dbReference type="ARBA" id="ARBA00008837"/>
    </source>
</evidence>
<evidence type="ECO:0000313" key="3">
    <source>
        <dbReference type="EMBL" id="KAJ1642845.1"/>
    </source>
</evidence>
<keyword evidence="4" id="KW-1185">Reference proteome</keyword>
<reference evidence="3" key="1">
    <citation type="submission" date="2022-07" db="EMBL/GenBank/DDBJ databases">
        <title>Phylogenomic reconstructions and comparative analyses of Kickxellomycotina fungi.</title>
        <authorList>
            <person name="Reynolds N.K."/>
            <person name="Stajich J.E."/>
            <person name="Barry K."/>
            <person name="Grigoriev I.V."/>
            <person name="Crous P."/>
            <person name="Smith M.E."/>
        </authorList>
    </citation>
    <scope>NUCLEOTIDE SEQUENCE</scope>
    <source>
        <strain evidence="3">NBRC 105413</strain>
    </source>
</reference>
<organism evidence="3 4">
    <name type="scientific">Coemansia asiatica</name>
    <dbReference type="NCBI Taxonomy" id="1052880"/>
    <lineage>
        <taxon>Eukaryota</taxon>
        <taxon>Fungi</taxon>
        <taxon>Fungi incertae sedis</taxon>
        <taxon>Zoopagomycota</taxon>
        <taxon>Kickxellomycotina</taxon>
        <taxon>Kickxellomycetes</taxon>
        <taxon>Kickxellales</taxon>
        <taxon>Kickxellaceae</taxon>
        <taxon>Coemansia</taxon>
    </lineage>
</organism>
<sequence>MSLYKTLSSSLNWPTGHGHPSTTTLLTSISLEPTHTFLIPHFLTTSTSDKQSPFLLLSFTQTLSHYTHILRKQGINQTKHKTIFINALNTQNDLGATLPQVTRPDYTLRRTEWPEFFKFLDSFKQCTLFIDGVCSLLDLGEDVEVVGDFVVGCKRIVEGNNGRLIVGLFLDEFTDPLVSRLVRSAHYYLGFEPLASGSSADVSGQLTVVPGHLYCQVHDSSQEFKPMLLHYRVSDTTVQFFSPGQSRIVL</sequence>
<evidence type="ECO:0000256" key="1">
    <source>
        <dbReference type="ARBA" id="ARBA00005043"/>
    </source>
</evidence>
<dbReference type="AlphaFoldDB" id="A0A9W7XHE9"/>
<comment type="caution">
    <text evidence="3">The sequence shown here is derived from an EMBL/GenBank/DDBJ whole genome shotgun (WGS) entry which is preliminary data.</text>
</comment>
<dbReference type="InterPro" id="IPR027417">
    <property type="entry name" value="P-loop_NTPase"/>
</dbReference>
<name>A0A9W7XHE9_9FUNG</name>
<dbReference type="GO" id="GO:0002098">
    <property type="term" value="P:tRNA wobble uridine modification"/>
    <property type="evidence" value="ECO:0007669"/>
    <property type="project" value="InterPro"/>
</dbReference>
<proteinExistence type="inferred from homology"/>
<protein>
    <submittedName>
        <fullName evidence="3">Elongator subunit elp6</fullName>
    </submittedName>
</protein>